<sequence>MSKKAATISFFETFQSTHNSLNVHEENTIYWAIMYDDIKLFISFTERESFDANMALVSDYYPITGNVYSLLELCCYYGSVNCFKFLRTEFNLQINHTCLEFSFLGGKPDIMNECLKYQTPDQNCMVLAIASHNIDFVTFLMNEYDLKIDLSACIKFNNLQAFFVYLDQTKDLNECYILSPSFHIPSICEYFLENNVKIDATDSENEKTALHNAAYYNCVEVMQFLLSHGLCVEEKSKYLKTPLHFAAENNSIESVEFLLSNGAKIDARAYYMETPLHYACNYNCIETVKLLILNGANINAKTKQSKTALHFAVKNNCKNIVNILITYGISLNIRDKSRKTAL</sequence>
<dbReference type="InterPro" id="IPR020683">
    <property type="entry name" value="DUF3447"/>
</dbReference>
<feature type="repeat" description="ANK" evidence="1">
    <location>
        <begin position="271"/>
        <end position="303"/>
    </location>
</feature>
<organism evidence="3 4">
    <name type="scientific">Trichomonas vaginalis (strain ATCC PRA-98 / G3)</name>
    <dbReference type="NCBI Taxonomy" id="412133"/>
    <lineage>
        <taxon>Eukaryota</taxon>
        <taxon>Metamonada</taxon>
        <taxon>Parabasalia</taxon>
        <taxon>Trichomonadida</taxon>
        <taxon>Trichomonadidae</taxon>
        <taxon>Trichomonas</taxon>
    </lineage>
</organism>
<dbReference type="Pfam" id="PF12796">
    <property type="entry name" value="Ank_2"/>
    <property type="match status" value="2"/>
</dbReference>
<reference evidence="3" key="1">
    <citation type="submission" date="2006-10" db="EMBL/GenBank/DDBJ databases">
        <authorList>
            <person name="Amadeo P."/>
            <person name="Zhao Q."/>
            <person name="Wortman J."/>
            <person name="Fraser-Liggett C."/>
            <person name="Carlton J."/>
        </authorList>
    </citation>
    <scope>NUCLEOTIDE SEQUENCE</scope>
    <source>
        <strain evidence="3">G3</strain>
    </source>
</reference>
<evidence type="ECO:0000313" key="4">
    <source>
        <dbReference type="Proteomes" id="UP000001542"/>
    </source>
</evidence>
<dbReference type="Pfam" id="PF11929">
    <property type="entry name" value="DUF3447"/>
    <property type="match status" value="1"/>
</dbReference>
<keyword evidence="4" id="KW-1185">Reference proteome</keyword>
<dbReference type="OrthoDB" id="439236at2759"/>
<dbReference type="PANTHER" id="PTHR24182">
    <property type="entry name" value="ANKYRIN REPEAT AND SOCS BOX CONTAINING 4"/>
    <property type="match status" value="1"/>
</dbReference>
<name>A2EWP0_TRIV3</name>
<dbReference type="EMBL" id="DS113520">
    <property type="protein sequence ID" value="EAY02928.1"/>
    <property type="molecule type" value="Genomic_DNA"/>
</dbReference>
<reference evidence="3" key="2">
    <citation type="journal article" date="2007" name="Science">
        <title>Draft genome sequence of the sexually transmitted pathogen Trichomonas vaginalis.</title>
        <authorList>
            <person name="Carlton J.M."/>
            <person name="Hirt R.P."/>
            <person name="Silva J.C."/>
            <person name="Delcher A.L."/>
            <person name="Schatz M."/>
            <person name="Zhao Q."/>
            <person name="Wortman J.R."/>
            <person name="Bidwell S.L."/>
            <person name="Alsmark U.C.M."/>
            <person name="Besteiro S."/>
            <person name="Sicheritz-Ponten T."/>
            <person name="Noel C.J."/>
            <person name="Dacks J.B."/>
            <person name="Foster P.G."/>
            <person name="Simillion C."/>
            <person name="Van de Peer Y."/>
            <person name="Miranda-Saavedra D."/>
            <person name="Barton G.J."/>
            <person name="Westrop G.D."/>
            <person name="Mueller S."/>
            <person name="Dessi D."/>
            <person name="Fiori P.L."/>
            <person name="Ren Q."/>
            <person name="Paulsen I."/>
            <person name="Zhang H."/>
            <person name="Bastida-Corcuera F.D."/>
            <person name="Simoes-Barbosa A."/>
            <person name="Brown M.T."/>
            <person name="Hayes R.D."/>
            <person name="Mukherjee M."/>
            <person name="Okumura C.Y."/>
            <person name="Schneider R."/>
            <person name="Smith A.J."/>
            <person name="Vanacova S."/>
            <person name="Villalvazo M."/>
            <person name="Haas B.J."/>
            <person name="Pertea M."/>
            <person name="Feldblyum T.V."/>
            <person name="Utterback T.R."/>
            <person name="Shu C.L."/>
            <person name="Osoegawa K."/>
            <person name="de Jong P.J."/>
            <person name="Hrdy I."/>
            <person name="Horvathova L."/>
            <person name="Zubacova Z."/>
            <person name="Dolezal P."/>
            <person name="Malik S.B."/>
            <person name="Logsdon J.M. Jr."/>
            <person name="Henze K."/>
            <person name="Gupta A."/>
            <person name="Wang C.C."/>
            <person name="Dunne R.L."/>
            <person name="Upcroft J.A."/>
            <person name="Upcroft P."/>
            <person name="White O."/>
            <person name="Salzberg S.L."/>
            <person name="Tang P."/>
            <person name="Chiu C.-H."/>
            <person name="Lee Y.-S."/>
            <person name="Embley T.M."/>
            <person name="Coombs G.H."/>
            <person name="Mottram J.C."/>
            <person name="Tachezy J."/>
            <person name="Fraser-Liggett C.M."/>
            <person name="Johnson P.J."/>
        </authorList>
    </citation>
    <scope>NUCLEOTIDE SEQUENCE [LARGE SCALE GENOMIC DNA]</scope>
    <source>
        <strain evidence="3">G3</strain>
    </source>
</reference>
<feature type="repeat" description="ANK" evidence="1">
    <location>
        <begin position="304"/>
        <end position="336"/>
    </location>
</feature>
<dbReference type="SMR" id="A2EWP0"/>
<evidence type="ECO:0000259" key="2">
    <source>
        <dbReference type="Pfam" id="PF11929"/>
    </source>
</evidence>
<evidence type="ECO:0000313" key="3">
    <source>
        <dbReference type="EMBL" id="EAY02928.1"/>
    </source>
</evidence>
<dbReference type="SMART" id="SM00248">
    <property type="entry name" value="ANK"/>
    <property type="match status" value="7"/>
</dbReference>
<dbReference type="RefSeq" id="XP_001315151.1">
    <property type="nucleotide sequence ID" value="XM_001315116.1"/>
</dbReference>
<dbReference type="Gene3D" id="1.25.40.20">
    <property type="entry name" value="Ankyrin repeat-containing domain"/>
    <property type="match status" value="1"/>
</dbReference>
<dbReference type="Proteomes" id="UP000001542">
    <property type="component" value="Unassembled WGS sequence"/>
</dbReference>
<dbReference type="InParanoid" id="A2EWP0"/>
<keyword evidence="1" id="KW-0040">ANK repeat</keyword>
<dbReference type="PROSITE" id="PS50297">
    <property type="entry name" value="ANK_REP_REGION"/>
    <property type="match status" value="4"/>
</dbReference>
<protein>
    <submittedName>
        <fullName evidence="3">Ankyrin repeat protein, putative</fullName>
    </submittedName>
</protein>
<dbReference type="InterPro" id="IPR002110">
    <property type="entry name" value="Ankyrin_rpt"/>
</dbReference>
<dbReference type="AlphaFoldDB" id="A2EWP0"/>
<dbReference type="InterPro" id="IPR036770">
    <property type="entry name" value="Ankyrin_rpt-contain_sf"/>
</dbReference>
<proteinExistence type="predicted"/>
<evidence type="ECO:0000256" key="1">
    <source>
        <dbReference type="PROSITE-ProRule" id="PRU00023"/>
    </source>
</evidence>
<dbReference type="KEGG" id="tva:4760768"/>
<gene>
    <name evidence="3" type="ORF">TVAG_040780</name>
</gene>
<dbReference type="STRING" id="5722.A2EWP0"/>
<dbReference type="eggNOG" id="KOG4177">
    <property type="taxonomic scope" value="Eukaryota"/>
</dbReference>
<dbReference type="PRINTS" id="PR01415">
    <property type="entry name" value="ANKYRIN"/>
</dbReference>
<dbReference type="VEuPathDB" id="TrichDB:TVAGG3_0569080"/>
<dbReference type="SUPFAM" id="SSF48403">
    <property type="entry name" value="Ankyrin repeat"/>
    <property type="match status" value="2"/>
</dbReference>
<dbReference type="PANTHER" id="PTHR24182:SF13">
    <property type="entry name" value="LD18443P"/>
    <property type="match status" value="1"/>
</dbReference>
<dbReference type="VEuPathDB" id="TrichDB:TVAG_040780"/>
<dbReference type="PROSITE" id="PS50088">
    <property type="entry name" value="ANK_REPEAT"/>
    <property type="match status" value="4"/>
</dbReference>
<accession>A2EWP0</accession>
<feature type="repeat" description="ANK" evidence="1">
    <location>
        <begin position="205"/>
        <end position="237"/>
    </location>
</feature>
<feature type="domain" description="DUF3447" evidence="2">
    <location>
        <begin position="90"/>
        <end position="165"/>
    </location>
</feature>
<feature type="repeat" description="ANK" evidence="1">
    <location>
        <begin position="238"/>
        <end position="270"/>
    </location>
</feature>